<keyword evidence="3" id="KW-1185">Reference proteome</keyword>
<evidence type="ECO:0000313" key="2">
    <source>
        <dbReference type="EMBL" id="KAJ1115474.1"/>
    </source>
</evidence>
<comment type="caution">
    <text evidence="2">The sequence shown here is derived from an EMBL/GenBank/DDBJ whole genome shotgun (WGS) entry which is preliminary data.</text>
</comment>
<sequence length="108" mass="12124">MQRPKRVRRLERKRGHQWRQSRRRLHQRSRRLRDSASGPVADVAADAGPKLAARVSGRPQATVASTATASWQLVRSTQSGRIVRILDTARSTGPGQRFKAMPATLFQV</sequence>
<evidence type="ECO:0000256" key="1">
    <source>
        <dbReference type="SAM" id="MobiDB-lite"/>
    </source>
</evidence>
<dbReference type="EMBL" id="JANPWB010000012">
    <property type="protein sequence ID" value="KAJ1115474.1"/>
    <property type="molecule type" value="Genomic_DNA"/>
</dbReference>
<protein>
    <submittedName>
        <fullName evidence="2">Uncharacterized protein</fullName>
    </submittedName>
</protein>
<gene>
    <name evidence="2" type="ORF">NDU88_003698</name>
</gene>
<organism evidence="2 3">
    <name type="scientific">Pleurodeles waltl</name>
    <name type="common">Iberian ribbed newt</name>
    <dbReference type="NCBI Taxonomy" id="8319"/>
    <lineage>
        <taxon>Eukaryota</taxon>
        <taxon>Metazoa</taxon>
        <taxon>Chordata</taxon>
        <taxon>Craniata</taxon>
        <taxon>Vertebrata</taxon>
        <taxon>Euteleostomi</taxon>
        <taxon>Amphibia</taxon>
        <taxon>Batrachia</taxon>
        <taxon>Caudata</taxon>
        <taxon>Salamandroidea</taxon>
        <taxon>Salamandridae</taxon>
        <taxon>Pleurodelinae</taxon>
        <taxon>Pleurodeles</taxon>
    </lineage>
</organism>
<feature type="compositionally biased region" description="Basic residues" evidence="1">
    <location>
        <begin position="1"/>
        <end position="31"/>
    </location>
</feature>
<proteinExistence type="predicted"/>
<reference evidence="2" key="1">
    <citation type="journal article" date="2022" name="bioRxiv">
        <title>Sequencing and chromosome-scale assembly of the giantPleurodeles waltlgenome.</title>
        <authorList>
            <person name="Brown T."/>
            <person name="Elewa A."/>
            <person name="Iarovenko S."/>
            <person name="Subramanian E."/>
            <person name="Araus A.J."/>
            <person name="Petzold A."/>
            <person name="Susuki M."/>
            <person name="Suzuki K.-i.T."/>
            <person name="Hayashi T."/>
            <person name="Toyoda A."/>
            <person name="Oliveira C."/>
            <person name="Osipova E."/>
            <person name="Leigh N.D."/>
            <person name="Simon A."/>
            <person name="Yun M.H."/>
        </authorList>
    </citation>
    <scope>NUCLEOTIDE SEQUENCE</scope>
    <source>
        <strain evidence="2">20211129_DDA</strain>
        <tissue evidence="2">Liver</tissue>
    </source>
</reference>
<dbReference type="AlphaFoldDB" id="A0AAV7NLD0"/>
<feature type="region of interest" description="Disordered" evidence="1">
    <location>
        <begin position="1"/>
        <end position="42"/>
    </location>
</feature>
<accession>A0AAV7NLD0</accession>
<name>A0AAV7NLD0_PLEWA</name>
<dbReference type="Proteomes" id="UP001066276">
    <property type="component" value="Chromosome 8"/>
</dbReference>
<evidence type="ECO:0000313" key="3">
    <source>
        <dbReference type="Proteomes" id="UP001066276"/>
    </source>
</evidence>